<feature type="compositionally biased region" description="Acidic residues" evidence="2">
    <location>
        <begin position="13"/>
        <end position="31"/>
    </location>
</feature>
<feature type="compositionally biased region" description="Basic and acidic residues" evidence="2">
    <location>
        <begin position="39"/>
        <end position="51"/>
    </location>
</feature>
<feature type="region of interest" description="Disordered" evidence="2">
    <location>
        <begin position="1"/>
        <end position="150"/>
    </location>
</feature>
<organism evidence="4">
    <name type="scientific">Davidia involucrata</name>
    <name type="common">Dove tree</name>
    <dbReference type="NCBI Taxonomy" id="16924"/>
    <lineage>
        <taxon>Eukaryota</taxon>
        <taxon>Viridiplantae</taxon>
        <taxon>Streptophyta</taxon>
        <taxon>Embryophyta</taxon>
        <taxon>Tracheophyta</taxon>
        <taxon>Spermatophyta</taxon>
        <taxon>Magnoliopsida</taxon>
        <taxon>eudicotyledons</taxon>
        <taxon>Gunneridae</taxon>
        <taxon>Pentapetalae</taxon>
        <taxon>asterids</taxon>
        <taxon>Cornales</taxon>
        <taxon>Nyssaceae</taxon>
        <taxon>Davidia</taxon>
    </lineage>
</organism>
<dbReference type="InterPro" id="IPR053932">
    <property type="entry name" value="GeBP-like_DBD"/>
</dbReference>
<feature type="compositionally biased region" description="Basic and acidic residues" evidence="2">
    <location>
        <begin position="127"/>
        <end position="149"/>
    </location>
</feature>
<comment type="similarity">
    <text evidence="1">Belongs to the GeBP family.</text>
</comment>
<feature type="region of interest" description="Disordered" evidence="2">
    <location>
        <begin position="230"/>
        <end position="253"/>
    </location>
</feature>
<feature type="compositionally biased region" description="Acidic residues" evidence="2">
    <location>
        <begin position="65"/>
        <end position="74"/>
    </location>
</feature>
<evidence type="ECO:0000313" key="4">
    <source>
        <dbReference type="EMBL" id="MPA32935.1"/>
    </source>
</evidence>
<dbReference type="PANTHER" id="PTHR31662:SF33">
    <property type="entry name" value="DNA-BINDING STOREKEEPER PROTEIN TRANSCRIPTIONAL REGULATOR-LIKE PROTEIN"/>
    <property type="match status" value="1"/>
</dbReference>
<feature type="compositionally biased region" description="Low complexity" evidence="2">
    <location>
        <begin position="110"/>
        <end position="126"/>
    </location>
</feature>
<feature type="compositionally biased region" description="Basic and acidic residues" evidence="2">
    <location>
        <begin position="243"/>
        <end position="253"/>
    </location>
</feature>
<feature type="domain" description="Glabrous enhancer-binding protein-like DBD" evidence="3">
    <location>
        <begin position="172"/>
        <end position="266"/>
    </location>
</feature>
<dbReference type="EMBL" id="GHES01002376">
    <property type="protein sequence ID" value="MPA32935.1"/>
    <property type="molecule type" value="Transcribed_RNA"/>
</dbReference>
<gene>
    <name evidence="4" type="ORF">Din_002376</name>
</gene>
<feature type="compositionally biased region" description="Basic and acidic residues" evidence="2">
    <location>
        <begin position="75"/>
        <end position="87"/>
    </location>
</feature>
<evidence type="ECO:0000259" key="3">
    <source>
        <dbReference type="Pfam" id="PF04504"/>
    </source>
</evidence>
<feature type="region of interest" description="Disordered" evidence="2">
    <location>
        <begin position="269"/>
        <end position="303"/>
    </location>
</feature>
<dbReference type="AlphaFoldDB" id="A0A5B6YMV5"/>
<accession>A0A5B6YMV5</accession>
<name>A0A5B6YMV5_DAVIN</name>
<sequence>MAPNREALVSSSEGEEGSSEEQEESESEEEDKTSPPTPPKDKKPSASKKPETSQTAARPQSSSSDDSESESDSDSDSHLLRSRRPDPNIKPIASKPMEEPPIATKKARSKPSTASATPAKPSTSAKRPIDSDNKRDAEDSKRAKKKALDVEDEVIEVDAAKKTGEDTKTQLFQRLWSEEDEIAVLKGLIEYTAKKGADPLADMHAFHDFIKNKLHIDVSKAQLSAKVRRLKKKYENNSSKGKKGGERTLSKPHEQKAYELSKKMWGGEANGVGVDSTKVNGKEKKNQNQSSSRGATSPKVDRPLGVKEVAKMEVEQNETLPPWLFRCNRSISDSSLEEGILRDGLDLIEGAKRLELEEKWKHLRVEEVELYLKRVNLILDQTKLVLAALKSSGH</sequence>
<protein>
    <recommendedName>
        <fullName evidence="3">Glabrous enhancer-binding protein-like DBD domain-containing protein</fullName>
    </recommendedName>
</protein>
<evidence type="ECO:0000256" key="2">
    <source>
        <dbReference type="SAM" id="MobiDB-lite"/>
    </source>
</evidence>
<dbReference type="Pfam" id="PF04504">
    <property type="entry name" value="GeBP-like_DBD"/>
    <property type="match status" value="1"/>
</dbReference>
<dbReference type="GO" id="GO:0006355">
    <property type="term" value="P:regulation of DNA-templated transcription"/>
    <property type="evidence" value="ECO:0007669"/>
    <property type="project" value="InterPro"/>
</dbReference>
<proteinExistence type="inferred from homology"/>
<evidence type="ECO:0000256" key="1">
    <source>
        <dbReference type="ARBA" id="ARBA00010820"/>
    </source>
</evidence>
<dbReference type="PANTHER" id="PTHR31662">
    <property type="entry name" value="BNAANNG10740D PROTEIN-RELATED"/>
    <property type="match status" value="1"/>
</dbReference>
<dbReference type="InterPro" id="IPR007592">
    <property type="entry name" value="GEBP"/>
</dbReference>
<dbReference type="GO" id="GO:0005634">
    <property type="term" value="C:nucleus"/>
    <property type="evidence" value="ECO:0007669"/>
    <property type="project" value="TreeGrafter"/>
</dbReference>
<reference evidence="4" key="1">
    <citation type="submission" date="2019-08" db="EMBL/GenBank/DDBJ databases">
        <title>Reference gene set and small RNA set construction with multiple tissues from Davidia involucrata Baill.</title>
        <authorList>
            <person name="Yang H."/>
            <person name="Zhou C."/>
            <person name="Li G."/>
            <person name="Wang J."/>
            <person name="Gao P."/>
            <person name="Wang M."/>
            <person name="Wang R."/>
            <person name="Zhao Y."/>
        </authorList>
    </citation>
    <scope>NUCLEOTIDE SEQUENCE</scope>
    <source>
        <tissue evidence="4">Mixed with DoveR01_LX</tissue>
    </source>
</reference>